<dbReference type="Proteomes" id="UP000304900">
    <property type="component" value="Unassembled WGS sequence"/>
</dbReference>
<gene>
    <name evidence="2" type="ORF">FDK13_34865</name>
</gene>
<proteinExistence type="predicted"/>
<dbReference type="AlphaFoldDB" id="A0A4U6CTX9"/>
<keyword evidence="3" id="KW-1185">Reference proteome</keyword>
<dbReference type="OrthoDB" id="9958150at2"/>
<organism evidence="2 3">
    <name type="scientific">Dyadobacter frigoris</name>
    <dbReference type="NCBI Taxonomy" id="2576211"/>
    <lineage>
        <taxon>Bacteria</taxon>
        <taxon>Pseudomonadati</taxon>
        <taxon>Bacteroidota</taxon>
        <taxon>Cytophagia</taxon>
        <taxon>Cytophagales</taxon>
        <taxon>Spirosomataceae</taxon>
        <taxon>Dyadobacter</taxon>
    </lineage>
</organism>
<name>A0A4U6CTX9_9BACT</name>
<feature type="domain" description="DUF6965" evidence="1">
    <location>
        <begin position="7"/>
        <end position="73"/>
    </location>
</feature>
<evidence type="ECO:0000313" key="3">
    <source>
        <dbReference type="Proteomes" id="UP000304900"/>
    </source>
</evidence>
<dbReference type="InterPro" id="IPR054238">
    <property type="entry name" value="DUF6965"/>
</dbReference>
<dbReference type="EMBL" id="SZVO01000040">
    <property type="protein sequence ID" value="TKT84724.1"/>
    <property type="molecule type" value="Genomic_DNA"/>
</dbReference>
<comment type="caution">
    <text evidence="2">The sequence shown here is derived from an EMBL/GenBank/DDBJ whole genome shotgun (WGS) entry which is preliminary data.</text>
</comment>
<evidence type="ECO:0000313" key="2">
    <source>
        <dbReference type="EMBL" id="TKT84724.1"/>
    </source>
</evidence>
<sequence>MNKFEIELEELLTFFDTATFPEIPFKLNGYMTVTGDINLFIEKQAISIRSYKGSEVVHNSLMQHLRSLKEIVLNQ</sequence>
<dbReference type="Pfam" id="PF22292">
    <property type="entry name" value="DUF6965"/>
    <property type="match status" value="1"/>
</dbReference>
<accession>A0A4U6CTX9</accession>
<evidence type="ECO:0000259" key="1">
    <source>
        <dbReference type="Pfam" id="PF22292"/>
    </source>
</evidence>
<dbReference type="RefSeq" id="WP_137344629.1">
    <property type="nucleotide sequence ID" value="NZ_SZVO01000040.1"/>
</dbReference>
<protein>
    <recommendedName>
        <fullName evidence="1">DUF6965 domain-containing protein</fullName>
    </recommendedName>
</protein>
<reference evidence="2 3" key="1">
    <citation type="submission" date="2019-05" db="EMBL/GenBank/DDBJ databases">
        <title>Dyadobacter AR-3-8 sp. nov., isolated from arctic soil.</title>
        <authorList>
            <person name="Chaudhary D.K."/>
        </authorList>
    </citation>
    <scope>NUCLEOTIDE SEQUENCE [LARGE SCALE GENOMIC DNA]</scope>
    <source>
        <strain evidence="2 3">AR-3-8</strain>
    </source>
</reference>